<reference evidence="1 2" key="1">
    <citation type="submission" date="2020-08" db="EMBL/GenBank/DDBJ databases">
        <title>Genomic Encyclopedia of Type Strains, Phase IV (KMG-IV): sequencing the most valuable type-strain genomes for metagenomic binning, comparative biology and taxonomic classification.</title>
        <authorList>
            <person name="Goeker M."/>
        </authorList>
    </citation>
    <scope>NUCLEOTIDE SEQUENCE [LARGE SCALE GENOMIC DNA]</scope>
    <source>
        <strain evidence="1 2">DSM 21431</strain>
    </source>
</reference>
<dbReference type="EMBL" id="JACJIR010000001">
    <property type="protein sequence ID" value="MBA9082321.1"/>
    <property type="molecule type" value="Genomic_DNA"/>
</dbReference>
<comment type="caution">
    <text evidence="1">The sequence shown here is derived from an EMBL/GenBank/DDBJ whole genome shotgun (WGS) entry which is preliminary data.</text>
</comment>
<protein>
    <submittedName>
        <fullName evidence="1">Uncharacterized protein</fullName>
    </submittedName>
</protein>
<proteinExistence type="predicted"/>
<keyword evidence="2" id="KW-1185">Reference proteome</keyword>
<organism evidence="1 2">
    <name type="scientific">Bartonella chomelii</name>
    <dbReference type="NCBI Taxonomy" id="236402"/>
    <lineage>
        <taxon>Bacteria</taxon>
        <taxon>Pseudomonadati</taxon>
        <taxon>Pseudomonadota</taxon>
        <taxon>Alphaproteobacteria</taxon>
        <taxon>Hyphomicrobiales</taxon>
        <taxon>Bartonellaceae</taxon>
        <taxon>Bartonella</taxon>
    </lineage>
</organism>
<evidence type="ECO:0000313" key="2">
    <source>
        <dbReference type="Proteomes" id="UP000548119"/>
    </source>
</evidence>
<accession>A0ABR6E2H0</accession>
<gene>
    <name evidence="1" type="ORF">GGR10_000144</name>
</gene>
<name>A0ABR6E2H0_9HYPH</name>
<dbReference type="Proteomes" id="UP000548119">
    <property type="component" value="Unassembled WGS sequence"/>
</dbReference>
<sequence>MKNIRVDGKLTKVQDYLNAVCKDKLENSIP</sequence>
<evidence type="ECO:0000313" key="1">
    <source>
        <dbReference type="EMBL" id="MBA9082321.1"/>
    </source>
</evidence>